<reference evidence="1" key="1">
    <citation type="submission" date="2021-09" db="EMBL/GenBank/DDBJ databases">
        <authorList>
            <person name="Martin H S."/>
        </authorList>
    </citation>
    <scope>NUCLEOTIDE SEQUENCE</scope>
</reference>
<comment type="caution">
    <text evidence="1">The sequence shown here is derived from an EMBL/GenBank/DDBJ whole genome shotgun (WGS) entry which is preliminary data.</text>
</comment>
<sequence length="453" mass="51602">MNKIEEINLKSIDTNPFSKGEKKMNSVSKLLEKIGLIEQKTKDYTLIKQQNFDDNVVTKENLPPIQNEGSKMKDSEDEKNIANEKNKINYSIKVISPPAVFNINSGNIPQTPNKFKPITKKNTNSILENPQALYPSKSHVKRTQEVIPKKQNFNYYYGGKENTMKPKLQNKINIAGSKSSEMLGRERKEIVENTLNKIESPLESKYRKSIHDLKDNRNPLKFNSESRMPSISNTRELPTNFLEVPLKIDIVPDVINEEKANSINTIDKEVEYNMVNYNLNRFYADEHKLNPNYLLPGQSSPKLLLQSNPALELNSPTNQVYNSNDFVNPSLSFSLDKLITFFTSKFLSIIPNISEDSPDKRQVSFTPLTSPTYTNLHENMSSCTDISQTPSESIPSGNELEFNEHINIEEENFIVQDALNKESKTKLSSPYLSTLTINYIPSLETSNEIVIIV</sequence>
<name>A0A8J2W881_9NEOP</name>
<dbReference type="Proteomes" id="UP000789524">
    <property type="component" value="Unassembled WGS sequence"/>
</dbReference>
<gene>
    <name evidence="1" type="ORF">DCHRY22_LOCUS10480</name>
</gene>
<proteinExistence type="predicted"/>
<keyword evidence="2" id="KW-1185">Reference proteome</keyword>
<evidence type="ECO:0000313" key="2">
    <source>
        <dbReference type="Proteomes" id="UP000789524"/>
    </source>
</evidence>
<protein>
    <submittedName>
        <fullName evidence="1">(African queen) hypothetical protein</fullName>
    </submittedName>
</protein>
<dbReference type="AlphaFoldDB" id="A0A8J2W881"/>
<organism evidence="1 2">
    <name type="scientific">Danaus chrysippus</name>
    <name type="common">African queen</name>
    <dbReference type="NCBI Taxonomy" id="151541"/>
    <lineage>
        <taxon>Eukaryota</taxon>
        <taxon>Metazoa</taxon>
        <taxon>Ecdysozoa</taxon>
        <taxon>Arthropoda</taxon>
        <taxon>Hexapoda</taxon>
        <taxon>Insecta</taxon>
        <taxon>Pterygota</taxon>
        <taxon>Neoptera</taxon>
        <taxon>Endopterygota</taxon>
        <taxon>Lepidoptera</taxon>
        <taxon>Glossata</taxon>
        <taxon>Ditrysia</taxon>
        <taxon>Papilionoidea</taxon>
        <taxon>Nymphalidae</taxon>
        <taxon>Danainae</taxon>
        <taxon>Danaini</taxon>
        <taxon>Danaina</taxon>
        <taxon>Danaus</taxon>
        <taxon>Anosia</taxon>
    </lineage>
</organism>
<evidence type="ECO:0000313" key="1">
    <source>
        <dbReference type="EMBL" id="CAG9573507.1"/>
    </source>
</evidence>
<accession>A0A8J2W881</accession>
<dbReference type="EMBL" id="CAKASE010000070">
    <property type="protein sequence ID" value="CAG9573507.1"/>
    <property type="molecule type" value="Genomic_DNA"/>
</dbReference>